<dbReference type="AlphaFoldDB" id="A0AAE1PR84"/>
<keyword evidence="3" id="KW-1185">Reference proteome</keyword>
<accession>A0AAE1PR84</accession>
<proteinExistence type="predicted"/>
<feature type="region of interest" description="Disordered" evidence="1">
    <location>
        <begin position="26"/>
        <end position="72"/>
    </location>
</feature>
<sequence length="192" mass="20953">MSETDVATERITHSAIFSPQFYPTVLSSSSASQGGNSNDEPQSRSLSSELVPTHRSSASGQNAGTSTGRELTTTRPLTHNEIIITTTESLGQTTRQEGRGVEGMIVAGITNNWNGQVPGEDREALSDTMLESSCQILDPHHDSLVRTRVAVPTWVEEDEYCTSEGQVMVLWSSSSEEDLYTHPSFYSPQQTK</sequence>
<name>A0AAE1PR84_9EUCA</name>
<dbReference type="EMBL" id="JAWZYT010001467">
    <property type="protein sequence ID" value="KAK4311890.1"/>
    <property type="molecule type" value="Genomic_DNA"/>
</dbReference>
<feature type="compositionally biased region" description="Polar residues" evidence="1">
    <location>
        <begin position="39"/>
        <end position="72"/>
    </location>
</feature>
<evidence type="ECO:0000313" key="2">
    <source>
        <dbReference type="EMBL" id="KAK4311890.1"/>
    </source>
</evidence>
<protein>
    <submittedName>
        <fullName evidence="2">Uncharacterized protein</fullName>
    </submittedName>
</protein>
<evidence type="ECO:0000256" key="1">
    <source>
        <dbReference type="SAM" id="MobiDB-lite"/>
    </source>
</evidence>
<evidence type="ECO:0000313" key="3">
    <source>
        <dbReference type="Proteomes" id="UP001292094"/>
    </source>
</evidence>
<reference evidence="2" key="1">
    <citation type="submission" date="2023-11" db="EMBL/GenBank/DDBJ databases">
        <title>Genome assemblies of two species of porcelain crab, Petrolisthes cinctipes and Petrolisthes manimaculis (Anomura: Porcellanidae).</title>
        <authorList>
            <person name="Angst P."/>
        </authorList>
    </citation>
    <scope>NUCLEOTIDE SEQUENCE</scope>
    <source>
        <strain evidence="2">PB745_02</strain>
        <tissue evidence="2">Gill</tissue>
    </source>
</reference>
<organism evidence="2 3">
    <name type="scientific">Petrolisthes manimaculis</name>
    <dbReference type="NCBI Taxonomy" id="1843537"/>
    <lineage>
        <taxon>Eukaryota</taxon>
        <taxon>Metazoa</taxon>
        <taxon>Ecdysozoa</taxon>
        <taxon>Arthropoda</taxon>
        <taxon>Crustacea</taxon>
        <taxon>Multicrustacea</taxon>
        <taxon>Malacostraca</taxon>
        <taxon>Eumalacostraca</taxon>
        <taxon>Eucarida</taxon>
        <taxon>Decapoda</taxon>
        <taxon>Pleocyemata</taxon>
        <taxon>Anomura</taxon>
        <taxon>Galatheoidea</taxon>
        <taxon>Porcellanidae</taxon>
        <taxon>Petrolisthes</taxon>
    </lineage>
</organism>
<feature type="compositionally biased region" description="Low complexity" evidence="1">
    <location>
        <begin position="27"/>
        <end position="38"/>
    </location>
</feature>
<gene>
    <name evidence="2" type="ORF">Pmani_016638</name>
</gene>
<dbReference type="Proteomes" id="UP001292094">
    <property type="component" value="Unassembled WGS sequence"/>
</dbReference>
<comment type="caution">
    <text evidence="2">The sequence shown here is derived from an EMBL/GenBank/DDBJ whole genome shotgun (WGS) entry which is preliminary data.</text>
</comment>